<dbReference type="GO" id="GO:0016462">
    <property type="term" value="F:pyrophosphatase activity"/>
    <property type="evidence" value="ECO:0007669"/>
    <property type="project" value="TreeGrafter"/>
</dbReference>
<dbReference type="Pfam" id="PF02541">
    <property type="entry name" value="Ppx-GppA"/>
    <property type="match status" value="1"/>
</dbReference>
<organism evidence="3 4">
    <name type="scientific">Litorimonas taeanensis</name>
    <dbReference type="NCBI Taxonomy" id="568099"/>
    <lineage>
        <taxon>Bacteria</taxon>
        <taxon>Pseudomonadati</taxon>
        <taxon>Pseudomonadota</taxon>
        <taxon>Alphaproteobacteria</taxon>
        <taxon>Maricaulales</taxon>
        <taxon>Robiginitomaculaceae</taxon>
    </lineage>
</organism>
<evidence type="ECO:0000313" key="3">
    <source>
        <dbReference type="EMBL" id="RKQ71352.1"/>
    </source>
</evidence>
<name>A0A420WKA6_9PROT</name>
<evidence type="ECO:0000256" key="1">
    <source>
        <dbReference type="SAM" id="MobiDB-lite"/>
    </source>
</evidence>
<evidence type="ECO:0000313" key="4">
    <source>
        <dbReference type="Proteomes" id="UP000282211"/>
    </source>
</evidence>
<dbReference type="InterPro" id="IPR003695">
    <property type="entry name" value="Ppx_GppA_N"/>
</dbReference>
<dbReference type="InParanoid" id="A0A420WKA6"/>
<comment type="caution">
    <text evidence="3">The sequence shown here is derived from an EMBL/GenBank/DDBJ whole genome shotgun (WGS) entry which is preliminary data.</text>
</comment>
<feature type="compositionally biased region" description="Polar residues" evidence="1">
    <location>
        <begin position="1"/>
        <end position="16"/>
    </location>
</feature>
<dbReference type="PANTHER" id="PTHR30005:SF0">
    <property type="entry name" value="RETROGRADE REGULATION PROTEIN 2"/>
    <property type="match status" value="1"/>
</dbReference>
<dbReference type="SUPFAM" id="SSF53067">
    <property type="entry name" value="Actin-like ATPase domain"/>
    <property type="match status" value="2"/>
</dbReference>
<dbReference type="PANTHER" id="PTHR30005">
    <property type="entry name" value="EXOPOLYPHOSPHATASE"/>
    <property type="match status" value="1"/>
</dbReference>
<dbReference type="Proteomes" id="UP000282211">
    <property type="component" value="Unassembled WGS sequence"/>
</dbReference>
<dbReference type="OrthoDB" id="9793035at2"/>
<dbReference type="RefSeq" id="WP_121099132.1">
    <property type="nucleotide sequence ID" value="NZ_RBII01000001.1"/>
</dbReference>
<evidence type="ECO:0000259" key="2">
    <source>
        <dbReference type="Pfam" id="PF02541"/>
    </source>
</evidence>
<feature type="compositionally biased region" description="Basic residues" evidence="1">
    <location>
        <begin position="19"/>
        <end position="29"/>
    </location>
</feature>
<accession>A0A420WKA6</accession>
<dbReference type="EMBL" id="RBII01000001">
    <property type="protein sequence ID" value="RKQ71352.1"/>
    <property type="molecule type" value="Genomic_DNA"/>
</dbReference>
<dbReference type="AlphaFoldDB" id="A0A420WKA6"/>
<feature type="domain" description="Ppx/GppA phosphatase N-terminal" evidence="2">
    <location>
        <begin position="51"/>
        <end position="356"/>
    </location>
</feature>
<dbReference type="InterPro" id="IPR043129">
    <property type="entry name" value="ATPase_NBD"/>
</dbReference>
<protein>
    <submittedName>
        <fullName evidence="3">Ppx/GppA phosphatase</fullName>
    </submittedName>
</protein>
<dbReference type="Gene3D" id="3.30.420.150">
    <property type="entry name" value="Exopolyphosphatase. Domain 2"/>
    <property type="match status" value="1"/>
</dbReference>
<dbReference type="CDD" id="cd24054">
    <property type="entry name" value="ASKHA_NBD_AaPPX-GppA_MtPPX2-like"/>
    <property type="match status" value="1"/>
</dbReference>
<feature type="region of interest" description="Disordered" evidence="1">
    <location>
        <begin position="1"/>
        <end position="33"/>
    </location>
</feature>
<keyword evidence="4" id="KW-1185">Reference proteome</keyword>
<sequence length="397" mass="43767">MPDTEPSGSATPTVSDQGKRRRSRRRARKNGQASATFAALDLGTNNCRLLIAKEHGESFRIIDSYSKVVRLGQGLASSGALSQTSMDAAVEALGVCARKMKSKKVKRWRCIATEACRRASNGEAFLKRVKEETGISLEIISPRVEARLAVMGCINLVDPTKDVALVVDIGGGSTELSWVDIRKLRDPNHEMRIHRPPISAWASLPVGVVTLSERIPETDDRETWYEEMKQLVRDTIDEVGCSTRFTRSFEQGKGHIIGTSGTITSLASIHLKLPYYQRDKVDGLWFRSSDAVKVARDMASRSPLERAKEPCIGADRSRLLVAGCAITDVLCEKWPSKMIRVADRGLREGMLMGLMNLKQSVRQLPSEVRAKNETETVLSVKADTETTLDTTGLSHDG</sequence>
<reference evidence="3 4" key="1">
    <citation type="submission" date="2018-10" db="EMBL/GenBank/DDBJ databases">
        <title>Genomic Encyclopedia of Type Strains, Phase IV (KMG-IV): sequencing the most valuable type-strain genomes for metagenomic binning, comparative biology and taxonomic classification.</title>
        <authorList>
            <person name="Goeker M."/>
        </authorList>
    </citation>
    <scope>NUCLEOTIDE SEQUENCE [LARGE SCALE GENOMIC DNA]</scope>
    <source>
        <strain evidence="3 4">DSM 22008</strain>
    </source>
</reference>
<dbReference type="Gene3D" id="3.30.420.40">
    <property type="match status" value="1"/>
</dbReference>
<dbReference type="FunCoup" id="A0A420WKA6">
    <property type="interactions" value="307"/>
</dbReference>
<proteinExistence type="predicted"/>
<gene>
    <name evidence="3" type="ORF">DES40_0667</name>
</gene>
<dbReference type="InterPro" id="IPR050273">
    <property type="entry name" value="GppA/Ppx_hydrolase"/>
</dbReference>